<dbReference type="PANTHER" id="PTHR13246:SF1">
    <property type="entry name" value="CYTOSOLIC ENDO-BETA-N-ACETYLGLUCOSAMINIDASE"/>
    <property type="match status" value="1"/>
</dbReference>
<feature type="domain" description="Cytosolic endo-beta-N-acetylglucosaminidase TIM barrel" evidence="10">
    <location>
        <begin position="75"/>
        <end position="355"/>
    </location>
</feature>
<dbReference type="InterPro" id="IPR032979">
    <property type="entry name" value="ENGase"/>
</dbReference>
<evidence type="ECO:0000256" key="6">
    <source>
        <dbReference type="ARBA" id="ARBA00023295"/>
    </source>
</evidence>
<dbReference type="CDD" id="cd06547">
    <property type="entry name" value="GH85_ENGase"/>
    <property type="match status" value="1"/>
</dbReference>
<dbReference type="Pfam" id="PF03644">
    <property type="entry name" value="Glyco_hydro_85"/>
    <property type="match status" value="1"/>
</dbReference>
<evidence type="ECO:0000256" key="7">
    <source>
        <dbReference type="ARBA" id="ARBA00034414"/>
    </source>
</evidence>
<name>A0A835CTH0_APHGI</name>
<comment type="caution">
    <text evidence="11">The sequence shown here is derived from an EMBL/GenBank/DDBJ whole genome shotgun (WGS) entry which is preliminary data.</text>
</comment>
<evidence type="ECO:0000256" key="9">
    <source>
        <dbReference type="ARBA" id="ARBA00072457"/>
    </source>
</evidence>
<accession>A0A835CTH0</accession>
<dbReference type="GO" id="GO:0033925">
    <property type="term" value="F:mannosyl-glycoprotein endo-beta-N-acetylglucosaminidase activity"/>
    <property type="evidence" value="ECO:0007669"/>
    <property type="project" value="UniProtKB-EC"/>
</dbReference>
<dbReference type="Gene3D" id="2.60.120.260">
    <property type="entry name" value="Galactose-binding domain-like"/>
    <property type="match status" value="1"/>
</dbReference>
<comment type="subcellular location">
    <subcellularLocation>
        <location evidence="1">Cytoplasm</location>
        <location evidence="1">Cytosol</location>
    </subcellularLocation>
</comment>
<dbReference type="EMBL" id="JACMRX010000002">
    <property type="protein sequence ID" value="KAF7995357.1"/>
    <property type="molecule type" value="Genomic_DNA"/>
</dbReference>
<comment type="function">
    <text evidence="8">Endoglycosidase that releases N-glycans from glycoproteins by cleaving the beta-1,4-glycosidic bond in the N,N'-diacetylchitobiose core. Involved in the processing of free oligosaccharides in the cytosol.</text>
</comment>
<keyword evidence="12" id="KW-1185">Reference proteome</keyword>
<dbReference type="FunFam" id="3.20.20.80:FF:000043">
    <property type="entry name" value="cytosolic endo-beta-N-acetylglucosaminidase"/>
    <property type="match status" value="1"/>
</dbReference>
<evidence type="ECO:0000256" key="8">
    <source>
        <dbReference type="ARBA" id="ARBA00054935"/>
    </source>
</evidence>
<evidence type="ECO:0000256" key="1">
    <source>
        <dbReference type="ARBA" id="ARBA00004514"/>
    </source>
</evidence>
<dbReference type="InterPro" id="IPR017853">
    <property type="entry name" value="GH"/>
</dbReference>
<dbReference type="SUPFAM" id="SSF51445">
    <property type="entry name" value="(Trans)glycosidases"/>
    <property type="match status" value="1"/>
</dbReference>
<evidence type="ECO:0000256" key="2">
    <source>
        <dbReference type="ARBA" id="ARBA00007849"/>
    </source>
</evidence>
<reference evidence="11 12" key="1">
    <citation type="submission" date="2020-08" db="EMBL/GenBank/DDBJ databases">
        <title>Aphidius gifuensis genome sequencing and assembly.</title>
        <authorList>
            <person name="Du Z."/>
        </authorList>
    </citation>
    <scope>NUCLEOTIDE SEQUENCE [LARGE SCALE GENOMIC DNA]</scope>
    <source>
        <strain evidence="11">YNYX2018</strain>
        <tissue evidence="11">Adults</tissue>
    </source>
</reference>
<evidence type="ECO:0000256" key="4">
    <source>
        <dbReference type="ARBA" id="ARBA00022490"/>
    </source>
</evidence>
<gene>
    <name evidence="11" type="ORF">HCN44_006464</name>
</gene>
<dbReference type="Proteomes" id="UP000639338">
    <property type="component" value="Unassembled WGS sequence"/>
</dbReference>
<dbReference type="GO" id="GO:0005829">
    <property type="term" value="C:cytosol"/>
    <property type="evidence" value="ECO:0007669"/>
    <property type="project" value="UniProtKB-SubCell"/>
</dbReference>
<organism evidence="11 12">
    <name type="scientific">Aphidius gifuensis</name>
    <name type="common">Parasitoid wasp</name>
    <dbReference type="NCBI Taxonomy" id="684658"/>
    <lineage>
        <taxon>Eukaryota</taxon>
        <taxon>Metazoa</taxon>
        <taxon>Ecdysozoa</taxon>
        <taxon>Arthropoda</taxon>
        <taxon>Hexapoda</taxon>
        <taxon>Insecta</taxon>
        <taxon>Pterygota</taxon>
        <taxon>Neoptera</taxon>
        <taxon>Endopterygota</taxon>
        <taxon>Hymenoptera</taxon>
        <taxon>Apocrita</taxon>
        <taxon>Ichneumonoidea</taxon>
        <taxon>Braconidae</taxon>
        <taxon>Aphidiinae</taxon>
        <taxon>Aphidius</taxon>
    </lineage>
</organism>
<keyword evidence="4" id="KW-0963">Cytoplasm</keyword>
<keyword evidence="6" id="KW-0326">Glycosidase</keyword>
<evidence type="ECO:0000313" key="12">
    <source>
        <dbReference type="Proteomes" id="UP000639338"/>
    </source>
</evidence>
<dbReference type="InterPro" id="IPR005201">
    <property type="entry name" value="TIM_ENGase"/>
</dbReference>
<comment type="similarity">
    <text evidence="2">Belongs to the glycosyl hydrolase 85 family.</text>
</comment>
<evidence type="ECO:0000313" key="11">
    <source>
        <dbReference type="EMBL" id="KAF7995357.1"/>
    </source>
</evidence>
<sequence>MSSENKLVAKPFKSLDELYTGIEHLEPWFDIVKLRESTEYVYSGQELDKNITRLAKLTRDRLPRTLVCHDMKGGYLEDKYIDGSDDSESYSFYHWSVIDVFIYFSHHMITIPPYGWINVAHKHGVKVLGTIITEHTDGESIWDNILSSYDETKRFADALITLAKFYNFEGWLLNIENKIKPNDVDKLINFVRYLTDSIHREIKDSEIIWYDSVTNEGQLKWQNELNDKNEEYFNCCDGIFLNYNWTDGSLERSKNLASLRNRVRDVWVGIDVWGRGNPGGGGLNSIYALEKIRKYDLSAAIFAPGWTHENFGASTFDKLEIIFWAQLARHLYVHVPIYDNEMIVTSFCHGVGRKYCRDGVCNLEKPFYNLSLQNIQNSVPVMYLKFVSINIPTDEENKLKQDIEKIYETIEEIIKIRGNKITFEAKEHGELPNNIKFVDKASFNGGGCLELDTTDVNNYHRLLLIHFEFETDIQIIVTHRESEDEPEEPVGKKKIGPTLVLINETSTSYIESNTTFELDTKWRESYYIANMRTITEIGLSLQSKGKHYLGQIKIHPLTNILGLSS</sequence>
<dbReference type="EC" id="3.2.1.96" evidence="3"/>
<dbReference type="OrthoDB" id="284473at2759"/>
<dbReference type="PANTHER" id="PTHR13246">
    <property type="entry name" value="ENDO BETA N-ACETYLGLUCOSAMINIDASE"/>
    <property type="match status" value="1"/>
</dbReference>
<evidence type="ECO:0000256" key="5">
    <source>
        <dbReference type="ARBA" id="ARBA00022801"/>
    </source>
</evidence>
<dbReference type="AlphaFoldDB" id="A0A835CTH0"/>
<evidence type="ECO:0000256" key="3">
    <source>
        <dbReference type="ARBA" id="ARBA00012566"/>
    </source>
</evidence>
<comment type="catalytic activity">
    <reaction evidence="7">
        <text>an N(4)-(oligosaccharide-(1-&gt;3)-[oligosaccharide-(1-&gt;6)]-beta-D-Man-(1-&gt;4)-beta-D-GlcNAc-(1-&gt;4)-alpha-D-GlcNAc)-L-asparaginyl-[protein] + H2O = an oligosaccharide-(1-&gt;3)-[oligosaccharide-(1-&gt;6)]-beta-D-Man-(1-&gt;4)-D-GlcNAc + N(4)-(N-acetyl-beta-D-glucosaminyl)-L-asparaginyl-[protein]</text>
        <dbReference type="Rhea" id="RHEA:73067"/>
        <dbReference type="Rhea" id="RHEA-COMP:12603"/>
        <dbReference type="Rhea" id="RHEA-COMP:18176"/>
        <dbReference type="ChEBI" id="CHEBI:15377"/>
        <dbReference type="ChEBI" id="CHEBI:132248"/>
        <dbReference type="ChEBI" id="CHEBI:192714"/>
        <dbReference type="ChEBI" id="CHEBI:192715"/>
        <dbReference type="EC" id="3.2.1.96"/>
    </reaction>
</comment>
<dbReference type="Gene3D" id="3.20.20.80">
    <property type="entry name" value="Glycosidases"/>
    <property type="match status" value="1"/>
</dbReference>
<evidence type="ECO:0000259" key="10">
    <source>
        <dbReference type="Pfam" id="PF03644"/>
    </source>
</evidence>
<protein>
    <recommendedName>
        <fullName evidence="9">Cytosolic endo-beta-N-acetylglucosaminidase</fullName>
        <ecNumber evidence="3">3.2.1.96</ecNumber>
    </recommendedName>
</protein>
<proteinExistence type="inferred from homology"/>
<keyword evidence="5" id="KW-0378">Hydrolase</keyword>